<dbReference type="Proteomes" id="UP000241769">
    <property type="component" value="Unassembled WGS sequence"/>
</dbReference>
<comment type="caution">
    <text evidence="2">The sequence shown here is derived from an EMBL/GenBank/DDBJ whole genome shotgun (WGS) entry which is preliminary data.</text>
</comment>
<gene>
    <name evidence="2" type="ORF">PROFUN_16924</name>
</gene>
<feature type="compositionally biased region" description="Polar residues" evidence="1">
    <location>
        <begin position="32"/>
        <end position="44"/>
    </location>
</feature>
<feature type="region of interest" description="Disordered" evidence="1">
    <location>
        <begin position="69"/>
        <end position="102"/>
    </location>
</feature>
<dbReference type="AlphaFoldDB" id="A0A2P6MNH0"/>
<feature type="non-terminal residue" evidence="2">
    <location>
        <position position="102"/>
    </location>
</feature>
<protein>
    <submittedName>
        <fullName evidence="2">Uncharacterized protein</fullName>
    </submittedName>
</protein>
<sequence length="102" mass="11476">MELTSDLDTDQQSANRTRPPGQYNRDEGERWTINQQNSNAASLEQRSRGGLEMTSGLNADVQSINKTLPLHHWDQDKETGIGMGQDKESIDLDTAQFGRMIQ</sequence>
<organism evidence="2 3">
    <name type="scientific">Planoprotostelium fungivorum</name>
    <dbReference type="NCBI Taxonomy" id="1890364"/>
    <lineage>
        <taxon>Eukaryota</taxon>
        <taxon>Amoebozoa</taxon>
        <taxon>Evosea</taxon>
        <taxon>Variosea</taxon>
        <taxon>Cavosteliida</taxon>
        <taxon>Cavosteliaceae</taxon>
        <taxon>Planoprotostelium</taxon>
    </lineage>
</organism>
<evidence type="ECO:0000256" key="1">
    <source>
        <dbReference type="SAM" id="MobiDB-lite"/>
    </source>
</evidence>
<dbReference type="EMBL" id="MDYQ01000654">
    <property type="protein sequence ID" value="PRP73232.1"/>
    <property type="molecule type" value="Genomic_DNA"/>
</dbReference>
<name>A0A2P6MNH0_9EUKA</name>
<accession>A0A2P6MNH0</accession>
<evidence type="ECO:0000313" key="2">
    <source>
        <dbReference type="EMBL" id="PRP73232.1"/>
    </source>
</evidence>
<reference evidence="2 3" key="1">
    <citation type="journal article" date="2018" name="Genome Biol. Evol.">
        <title>Multiple Roots of Fruiting Body Formation in Amoebozoa.</title>
        <authorList>
            <person name="Hillmann F."/>
            <person name="Forbes G."/>
            <person name="Novohradska S."/>
            <person name="Ferling I."/>
            <person name="Riege K."/>
            <person name="Groth M."/>
            <person name="Westermann M."/>
            <person name="Marz M."/>
            <person name="Spaller T."/>
            <person name="Winckler T."/>
            <person name="Schaap P."/>
            <person name="Glockner G."/>
        </authorList>
    </citation>
    <scope>NUCLEOTIDE SEQUENCE [LARGE SCALE GENOMIC DNA]</scope>
    <source>
        <strain evidence="2 3">Jena</strain>
    </source>
</reference>
<evidence type="ECO:0000313" key="3">
    <source>
        <dbReference type="Proteomes" id="UP000241769"/>
    </source>
</evidence>
<feature type="compositionally biased region" description="Basic and acidic residues" evidence="1">
    <location>
        <begin position="71"/>
        <end position="90"/>
    </location>
</feature>
<proteinExistence type="predicted"/>
<feature type="region of interest" description="Disordered" evidence="1">
    <location>
        <begin position="1"/>
        <end position="56"/>
    </location>
</feature>
<dbReference type="InParanoid" id="A0A2P6MNH0"/>
<keyword evidence="3" id="KW-1185">Reference proteome</keyword>